<protein>
    <recommendedName>
        <fullName evidence="3">DUF1573 domain-containing protein</fullName>
    </recommendedName>
</protein>
<name>A0A1J1EBW3_9FLAO</name>
<dbReference type="EMBL" id="AP014564">
    <property type="protein sequence ID" value="BAV95000.1"/>
    <property type="molecule type" value="Genomic_DNA"/>
</dbReference>
<dbReference type="InterPro" id="IPR013783">
    <property type="entry name" value="Ig-like_fold"/>
</dbReference>
<sequence length="105" mass="11490">MIDYGTIDKGASGVRYFNFTNKGSSPLIISDVKSSCGCTVPTPSKEPVMPGKSGKIEVSYDTHRIGVFNKHLTVISNSQDRDKIFLNIKGEVLAPKEGDEKKKKN</sequence>
<gene>
    <name evidence="1" type="ORF">JBKA6_0987</name>
</gene>
<dbReference type="Proteomes" id="UP000243197">
    <property type="component" value="Chromosome"/>
</dbReference>
<dbReference type="KEGG" id="ise:JBKA6_0987"/>
<keyword evidence="2" id="KW-1185">Reference proteome</keyword>
<dbReference type="AlphaFoldDB" id="A0A1J1EBW3"/>
<dbReference type="PANTHER" id="PTHR37833:SF1">
    <property type="entry name" value="SIGNAL PEPTIDE PROTEIN"/>
    <property type="match status" value="1"/>
</dbReference>
<evidence type="ECO:0008006" key="3">
    <source>
        <dbReference type="Google" id="ProtNLM"/>
    </source>
</evidence>
<organism evidence="1 2">
    <name type="scientific">Ichthyobacterium seriolicida</name>
    <dbReference type="NCBI Taxonomy" id="242600"/>
    <lineage>
        <taxon>Bacteria</taxon>
        <taxon>Pseudomonadati</taxon>
        <taxon>Bacteroidota</taxon>
        <taxon>Flavobacteriia</taxon>
        <taxon>Flavobacteriales</taxon>
        <taxon>Ichthyobacteriaceae</taxon>
        <taxon>Ichthyobacterium</taxon>
    </lineage>
</organism>
<dbReference type="PANTHER" id="PTHR37833">
    <property type="entry name" value="LIPOPROTEIN-RELATED"/>
    <property type="match status" value="1"/>
</dbReference>
<proteinExistence type="predicted"/>
<dbReference type="InterPro" id="IPR011467">
    <property type="entry name" value="DUF1573"/>
</dbReference>
<accession>A0A1J1EBW3</accession>
<evidence type="ECO:0000313" key="1">
    <source>
        <dbReference type="EMBL" id="BAV95000.1"/>
    </source>
</evidence>
<dbReference type="Gene3D" id="2.60.40.10">
    <property type="entry name" value="Immunoglobulins"/>
    <property type="match status" value="1"/>
</dbReference>
<reference evidence="1 2" key="1">
    <citation type="submission" date="2014-03" db="EMBL/GenBank/DDBJ databases">
        <title>complete genome sequence of Flavobacteriaceae bacterium JBKA-6.</title>
        <authorList>
            <person name="Takano T."/>
            <person name="Nakamura Y."/>
            <person name="Takuma S."/>
            <person name="Yasuike M."/>
            <person name="Matsuyama T."/>
            <person name="Sakai T."/>
            <person name="Fujiwara A."/>
            <person name="Kimoto K."/>
            <person name="Fukuda Y."/>
            <person name="Kondo H."/>
            <person name="Hirono I."/>
            <person name="Nakayasu C."/>
        </authorList>
    </citation>
    <scope>NUCLEOTIDE SEQUENCE [LARGE SCALE GENOMIC DNA]</scope>
    <source>
        <strain evidence="1 2">JBKA-6</strain>
    </source>
</reference>
<evidence type="ECO:0000313" key="2">
    <source>
        <dbReference type="Proteomes" id="UP000243197"/>
    </source>
</evidence>
<dbReference type="Pfam" id="PF07610">
    <property type="entry name" value="DUF1573"/>
    <property type="match status" value="1"/>
</dbReference>